<sequence length="303" mass="32251">MSSIACPNGELTVLRAGDYEATVASVGAGLVSLSFRGTDLVLRFPADELPPAYAGKTLMPWPNRVAGGAYGFGGQRFELPVNEAGTGGALHGLALWNAWQVERRSEAEVVLTHLLHGEPGYPFQLALTARYALDAEAGLSIELGARNQGTAPAPYGCGSHPYITVGGEDISTCELTFRAGKVLMTDEKLQPTELRDITGTEFDFSRAREVAGQQLDHAFTALPEGTWDVKLRHPALQLSAVVESTGTDAPWLQLYSGELRGRRGLAVEPMTCPPDAFNSGQDLVVLAPGQAHSLACRIHAVEG</sequence>
<reference evidence="2" key="1">
    <citation type="journal article" date="2014" name="Genome Announc.">
        <title>Genome Sequence of Arthrobacter siccitolerans 4J27, a Xeroprotectant-Producing Desiccation-Tolerant Microorganism.</title>
        <authorList>
            <person name="Manzanera M."/>
            <person name="Santa-Cruz-Calvo L."/>
            <person name="Vilchez J.I."/>
            <person name="Garcia-Fontana C."/>
            <person name="Silva-Castro G.A."/>
            <person name="Calvo C."/>
            <person name="Gonzalez-Lopez J."/>
        </authorList>
    </citation>
    <scope>NUCLEOTIDE SEQUENCE [LARGE SCALE GENOMIC DNA]</scope>
    <source>
        <strain evidence="2">4J27</strain>
    </source>
</reference>
<evidence type="ECO:0000313" key="2">
    <source>
        <dbReference type="Proteomes" id="UP000035722"/>
    </source>
</evidence>
<dbReference type="OrthoDB" id="4739604at2"/>
<keyword evidence="2" id="KW-1185">Reference proteome</keyword>
<dbReference type="STRING" id="861266.ARTSIC4J27_4219"/>
<gene>
    <name evidence="1" type="primary">yihR</name>
    <name evidence="1" type="ORF">ARTSIC4J27_4219</name>
</gene>
<dbReference type="CDD" id="cd09022">
    <property type="entry name" value="Aldose_epim_Ec_YihR"/>
    <property type="match status" value="1"/>
</dbReference>
<dbReference type="GO" id="GO:0033499">
    <property type="term" value="P:galactose catabolic process via UDP-galactose, Leloir pathway"/>
    <property type="evidence" value="ECO:0007669"/>
    <property type="project" value="TreeGrafter"/>
</dbReference>
<dbReference type="GO" id="GO:0006006">
    <property type="term" value="P:glucose metabolic process"/>
    <property type="evidence" value="ECO:0007669"/>
    <property type="project" value="TreeGrafter"/>
</dbReference>
<dbReference type="NCBIfam" id="NF011719">
    <property type="entry name" value="PRK15172.1"/>
    <property type="match status" value="1"/>
</dbReference>
<comment type="caution">
    <text evidence="1">The sequence shown here is derived from an EMBL/GenBank/DDBJ whole genome shotgun (WGS) entry which is preliminary data.</text>
</comment>
<dbReference type="RefSeq" id="WP_050057027.1">
    <property type="nucleotide sequence ID" value="NZ_CAQI01000059.1"/>
</dbReference>
<dbReference type="Gene3D" id="2.70.98.10">
    <property type="match status" value="1"/>
</dbReference>
<dbReference type="InterPro" id="IPR011013">
    <property type="entry name" value="Gal_mutarotase_sf_dom"/>
</dbReference>
<dbReference type="GO" id="GO:0030246">
    <property type="term" value="F:carbohydrate binding"/>
    <property type="evidence" value="ECO:0007669"/>
    <property type="project" value="InterPro"/>
</dbReference>
<dbReference type="EMBL" id="CAQI01000059">
    <property type="protein sequence ID" value="CCQ48217.1"/>
    <property type="molecule type" value="Genomic_DNA"/>
</dbReference>
<accession>A0A024H8K4</accession>
<proteinExistence type="predicted"/>
<dbReference type="SUPFAM" id="SSF74650">
    <property type="entry name" value="Galactose mutarotase-like"/>
    <property type="match status" value="1"/>
</dbReference>
<protein>
    <submittedName>
        <fullName evidence="1">Aldose 1-epimerase family protein</fullName>
    </submittedName>
</protein>
<name>A0A024H8K4_9MICC</name>
<evidence type="ECO:0000313" key="1">
    <source>
        <dbReference type="EMBL" id="CCQ48217.1"/>
    </source>
</evidence>
<dbReference type="Proteomes" id="UP000035722">
    <property type="component" value="Unassembled WGS sequence"/>
</dbReference>
<dbReference type="InterPro" id="IPR008183">
    <property type="entry name" value="Aldose_1/G6P_1-epimerase"/>
</dbReference>
<dbReference type="AlphaFoldDB" id="A0A024H8K4"/>
<dbReference type="Pfam" id="PF01263">
    <property type="entry name" value="Aldose_epim"/>
    <property type="match status" value="1"/>
</dbReference>
<dbReference type="GO" id="GO:0004034">
    <property type="term" value="F:aldose 1-epimerase activity"/>
    <property type="evidence" value="ECO:0007669"/>
    <property type="project" value="TreeGrafter"/>
</dbReference>
<organism evidence="1 2">
    <name type="scientific">Pseudarthrobacter siccitolerans</name>
    <dbReference type="NCBI Taxonomy" id="861266"/>
    <lineage>
        <taxon>Bacteria</taxon>
        <taxon>Bacillati</taxon>
        <taxon>Actinomycetota</taxon>
        <taxon>Actinomycetes</taxon>
        <taxon>Micrococcales</taxon>
        <taxon>Micrococcaceae</taxon>
        <taxon>Pseudarthrobacter</taxon>
    </lineage>
</organism>
<dbReference type="InterPro" id="IPR014718">
    <property type="entry name" value="GH-type_carb-bd"/>
</dbReference>
<dbReference type="PANTHER" id="PTHR10091">
    <property type="entry name" value="ALDOSE-1-EPIMERASE"/>
    <property type="match status" value="1"/>
</dbReference>
<dbReference type="InterPro" id="IPR037480">
    <property type="entry name" value="YihR-like"/>
</dbReference>
<dbReference type="PANTHER" id="PTHR10091:SF0">
    <property type="entry name" value="GALACTOSE MUTAROTASE"/>
    <property type="match status" value="1"/>
</dbReference>